<dbReference type="STRING" id="662367.SAMN05216167_1534"/>
<feature type="region of interest" description="Disordered" evidence="1">
    <location>
        <begin position="130"/>
        <end position="152"/>
    </location>
</feature>
<organism evidence="2 3">
    <name type="scientific">Spirosoma endophyticum</name>
    <dbReference type="NCBI Taxonomy" id="662367"/>
    <lineage>
        <taxon>Bacteria</taxon>
        <taxon>Pseudomonadati</taxon>
        <taxon>Bacteroidota</taxon>
        <taxon>Cytophagia</taxon>
        <taxon>Cytophagales</taxon>
        <taxon>Cytophagaceae</taxon>
        <taxon>Spirosoma</taxon>
    </lineage>
</organism>
<evidence type="ECO:0008006" key="4">
    <source>
        <dbReference type="Google" id="ProtNLM"/>
    </source>
</evidence>
<proteinExistence type="predicted"/>
<evidence type="ECO:0000256" key="1">
    <source>
        <dbReference type="SAM" id="MobiDB-lite"/>
    </source>
</evidence>
<evidence type="ECO:0000313" key="2">
    <source>
        <dbReference type="EMBL" id="SFF35555.1"/>
    </source>
</evidence>
<accession>A0A1I2HZE8</accession>
<sequence>MYKPNSAMSYLTLKEASEATGLNETTIRRLCKKSESKPFIEMKKGKQGAMYTIQANYLFDVYPPSKLVKTDDYTRVYNDNTSIDKPPLQDYTALLEAKDEIIQLLKNETAYLRAENTGLREENRELKLLPSPTSVSDAPLSETPIDQQPDKKSFWQRLFG</sequence>
<evidence type="ECO:0000313" key="3">
    <source>
        <dbReference type="Proteomes" id="UP000198598"/>
    </source>
</evidence>
<protein>
    <recommendedName>
        <fullName evidence="4">Helix-turn-helix domain-containing protein</fullName>
    </recommendedName>
</protein>
<gene>
    <name evidence="2" type="ORF">SAMN05216167_1534</name>
</gene>
<dbReference type="AlphaFoldDB" id="A0A1I2HZE8"/>
<name>A0A1I2HZE8_9BACT</name>
<reference evidence="2 3" key="1">
    <citation type="submission" date="2016-10" db="EMBL/GenBank/DDBJ databases">
        <authorList>
            <person name="de Groot N.N."/>
        </authorList>
    </citation>
    <scope>NUCLEOTIDE SEQUENCE [LARGE SCALE GENOMIC DNA]</scope>
    <source>
        <strain evidence="2 3">DSM 26130</strain>
    </source>
</reference>
<dbReference type="Proteomes" id="UP000198598">
    <property type="component" value="Unassembled WGS sequence"/>
</dbReference>
<dbReference type="EMBL" id="FOLQ01000053">
    <property type="protein sequence ID" value="SFF35555.1"/>
    <property type="molecule type" value="Genomic_DNA"/>
</dbReference>
<keyword evidence="3" id="KW-1185">Reference proteome</keyword>